<evidence type="ECO:0000313" key="3">
    <source>
        <dbReference type="Proteomes" id="UP001496627"/>
    </source>
</evidence>
<evidence type="ECO:0000256" key="1">
    <source>
        <dbReference type="SAM" id="Phobius"/>
    </source>
</evidence>
<keyword evidence="3" id="KW-1185">Reference proteome</keyword>
<accession>A0ABV0LXW3</accession>
<evidence type="ECO:0000313" key="2">
    <source>
        <dbReference type="EMBL" id="MEQ1404444.1"/>
    </source>
</evidence>
<keyword evidence="1" id="KW-0812">Transmembrane</keyword>
<name>A0ABV0LXW3_9HYPH</name>
<keyword evidence="1" id="KW-1133">Transmembrane helix</keyword>
<gene>
    <name evidence="2" type="ORF">ABK249_05825</name>
</gene>
<dbReference type="EMBL" id="JBEAAL010000002">
    <property type="protein sequence ID" value="MEQ1404444.1"/>
    <property type="molecule type" value="Genomic_DNA"/>
</dbReference>
<reference evidence="2 3" key="1">
    <citation type="submission" date="2024-05" db="EMBL/GenBank/DDBJ databases">
        <title>Neorhizobium sp. Rsf11, a plant growth promoting and heavy metal resistant PAH-degrader.</title>
        <authorList>
            <person name="Golubev S.N."/>
            <person name="Muratova A.Y."/>
            <person name="Markelova M.I."/>
        </authorList>
    </citation>
    <scope>NUCLEOTIDE SEQUENCE [LARGE SCALE GENOMIC DNA]</scope>
    <source>
        <strain evidence="2 3">Rsf11</strain>
    </source>
</reference>
<proteinExistence type="predicted"/>
<feature type="transmembrane region" description="Helical" evidence="1">
    <location>
        <begin position="37"/>
        <end position="56"/>
    </location>
</feature>
<dbReference type="RefSeq" id="WP_152601227.1">
    <property type="nucleotide sequence ID" value="NZ_JBEAAL010000002.1"/>
</dbReference>
<dbReference type="Proteomes" id="UP001496627">
    <property type="component" value="Unassembled WGS sequence"/>
</dbReference>
<protein>
    <submittedName>
        <fullName evidence="2">Uncharacterized protein</fullName>
    </submittedName>
</protein>
<comment type="caution">
    <text evidence="2">The sequence shown here is derived from an EMBL/GenBank/DDBJ whole genome shotgun (WGS) entry which is preliminary data.</text>
</comment>
<sequence length="70" mass="8089">MIAAFRTMGLRNTTSRAWIRLYPVRPDGVQNRFDWRMWLPFWAVFFIGCAMAVVVASSGERNPEGLLIIK</sequence>
<keyword evidence="1" id="KW-0472">Membrane</keyword>
<organism evidence="2 3">
    <name type="scientific">Neorhizobium phenanthreniclasticum</name>
    <dbReference type="NCBI Taxonomy" id="3157917"/>
    <lineage>
        <taxon>Bacteria</taxon>
        <taxon>Pseudomonadati</taxon>
        <taxon>Pseudomonadota</taxon>
        <taxon>Alphaproteobacteria</taxon>
        <taxon>Hyphomicrobiales</taxon>
        <taxon>Rhizobiaceae</taxon>
        <taxon>Rhizobium/Agrobacterium group</taxon>
        <taxon>Neorhizobium</taxon>
    </lineage>
</organism>